<evidence type="ECO:0000256" key="6">
    <source>
        <dbReference type="ARBA" id="ARBA00023135"/>
    </source>
</evidence>
<comment type="subcellular location">
    <subcellularLocation>
        <location evidence="1">Cytoplasm</location>
    </subcellularLocation>
</comment>
<keyword evidence="7" id="KW-0687">Ribonucleoprotein</keyword>
<feature type="region of interest" description="Disordered" evidence="9">
    <location>
        <begin position="21"/>
        <end position="47"/>
    </location>
</feature>
<gene>
    <name evidence="10" type="ORF">OKIOD_LOCUS7119</name>
</gene>
<feature type="compositionally biased region" description="Basic and acidic residues" evidence="9">
    <location>
        <begin position="33"/>
        <end position="47"/>
    </location>
</feature>
<accession>A0ABN7SID7</accession>
<dbReference type="SUPFAM" id="SSF54762">
    <property type="entry name" value="Signal recognition particle alu RNA binding heterodimer, SRP9/14"/>
    <property type="match status" value="1"/>
</dbReference>
<organism evidence="10 11">
    <name type="scientific">Oikopleura dioica</name>
    <name type="common">Tunicate</name>
    <dbReference type="NCBI Taxonomy" id="34765"/>
    <lineage>
        <taxon>Eukaryota</taxon>
        <taxon>Metazoa</taxon>
        <taxon>Chordata</taxon>
        <taxon>Tunicata</taxon>
        <taxon>Appendicularia</taxon>
        <taxon>Copelata</taxon>
        <taxon>Oikopleuridae</taxon>
        <taxon>Oikopleura</taxon>
    </lineage>
</organism>
<proteinExistence type="inferred from homology"/>
<keyword evidence="4" id="KW-0963">Cytoplasm</keyword>
<evidence type="ECO:0000256" key="4">
    <source>
        <dbReference type="ARBA" id="ARBA00022490"/>
    </source>
</evidence>
<keyword evidence="11" id="KW-1185">Reference proteome</keyword>
<reference evidence="10 11" key="1">
    <citation type="submission" date="2021-04" db="EMBL/GenBank/DDBJ databases">
        <authorList>
            <person name="Bliznina A."/>
        </authorList>
    </citation>
    <scope>NUCLEOTIDE SEQUENCE [LARGE SCALE GENOMIC DNA]</scope>
</reference>
<dbReference type="Pfam" id="PF02290">
    <property type="entry name" value="SRP14"/>
    <property type="match status" value="1"/>
</dbReference>
<protein>
    <recommendedName>
        <fullName evidence="3">Signal recognition particle 14 kDa protein</fullName>
    </recommendedName>
</protein>
<comment type="function">
    <text evidence="8">Component of the signal recognition particle (SRP) complex, a ribonucleoprotein complex that mediates the cotranslational targeting of secretory and membrane proteins to the endoplasmic reticulum (ER). SRP9 together with SRP14 and the Alu portion of the SRP RNA, constitutes the elongation arrest domain of SRP. The complex of SRP9 and SRP14 is required for SRP RNA binding.</text>
</comment>
<evidence type="ECO:0000256" key="1">
    <source>
        <dbReference type="ARBA" id="ARBA00004496"/>
    </source>
</evidence>
<dbReference type="EMBL" id="OU015569">
    <property type="protein sequence ID" value="CAG5098320.1"/>
    <property type="molecule type" value="Genomic_DNA"/>
</dbReference>
<sequence>MVFVEREKFLHSMNRMFQNNREGTVRMSVKPYDGQDRPMPKDGSKKKWTSEKLVLIRLTSEKEKISTVIEHELPPQKTDSEKEEEDDRQLESSSDSSCDYPLFSFVF</sequence>
<comment type="similarity">
    <text evidence="2">Belongs to the SRP14 family.</text>
</comment>
<evidence type="ECO:0000256" key="5">
    <source>
        <dbReference type="ARBA" id="ARBA00022884"/>
    </source>
</evidence>
<feature type="compositionally biased region" description="Basic and acidic residues" evidence="9">
    <location>
        <begin position="66"/>
        <end position="80"/>
    </location>
</feature>
<evidence type="ECO:0000256" key="2">
    <source>
        <dbReference type="ARBA" id="ARBA00010349"/>
    </source>
</evidence>
<feature type="region of interest" description="Disordered" evidence="9">
    <location>
        <begin position="66"/>
        <end position="107"/>
    </location>
</feature>
<dbReference type="Gene3D" id="3.30.720.10">
    <property type="entry name" value="Signal recognition particle alu RNA binding heterodimer, srp9/1"/>
    <property type="match status" value="1"/>
</dbReference>
<evidence type="ECO:0000256" key="8">
    <source>
        <dbReference type="ARBA" id="ARBA00045462"/>
    </source>
</evidence>
<evidence type="ECO:0000256" key="7">
    <source>
        <dbReference type="ARBA" id="ARBA00023274"/>
    </source>
</evidence>
<name>A0ABN7SID7_OIKDI</name>
<keyword evidence="5" id="KW-0694">RNA-binding</keyword>
<dbReference type="InterPro" id="IPR003210">
    <property type="entry name" value="Signal_recog_particle_SRP14"/>
</dbReference>
<evidence type="ECO:0000313" key="10">
    <source>
        <dbReference type="EMBL" id="CAG5098320.1"/>
    </source>
</evidence>
<evidence type="ECO:0000313" key="11">
    <source>
        <dbReference type="Proteomes" id="UP001158576"/>
    </source>
</evidence>
<dbReference type="Proteomes" id="UP001158576">
    <property type="component" value="Chromosome XSR"/>
</dbReference>
<evidence type="ECO:0000256" key="9">
    <source>
        <dbReference type="SAM" id="MobiDB-lite"/>
    </source>
</evidence>
<evidence type="ECO:0000256" key="3">
    <source>
        <dbReference type="ARBA" id="ARBA00017926"/>
    </source>
</evidence>
<dbReference type="InterPro" id="IPR009018">
    <property type="entry name" value="Signal_recog_particle_SRP9/14"/>
</dbReference>
<keyword evidence="6" id="KW-0733">Signal recognition particle</keyword>